<comment type="subcellular location">
    <subcellularLocation>
        <location evidence="1">Bacterial flagellum basal body</location>
    </subcellularLocation>
    <subcellularLocation>
        <location evidence="2">Cell membrane</location>
        <topology evidence="2">Multi-pass membrane protein</topology>
    </subcellularLocation>
</comment>
<feature type="region of interest" description="Disordered" evidence="9">
    <location>
        <begin position="305"/>
        <end position="340"/>
    </location>
</feature>
<keyword evidence="7 10" id="KW-0472">Membrane</keyword>
<dbReference type="Gene3D" id="3.30.300.30">
    <property type="match status" value="1"/>
</dbReference>
<evidence type="ECO:0000313" key="13">
    <source>
        <dbReference type="EMBL" id="OGM07891.1"/>
    </source>
</evidence>
<dbReference type="Pfam" id="PF01514">
    <property type="entry name" value="YscJ_FliF"/>
    <property type="match status" value="1"/>
</dbReference>
<evidence type="ECO:0000256" key="10">
    <source>
        <dbReference type="SAM" id="Phobius"/>
    </source>
</evidence>
<dbReference type="PRINTS" id="PR01009">
    <property type="entry name" value="FLGMRINGFLIF"/>
</dbReference>
<dbReference type="GO" id="GO:0009431">
    <property type="term" value="C:bacterial-type flagellum basal body, MS ring"/>
    <property type="evidence" value="ECO:0007669"/>
    <property type="project" value="InterPro"/>
</dbReference>
<dbReference type="GO" id="GO:0071973">
    <property type="term" value="P:bacterial-type flagellum-dependent cell motility"/>
    <property type="evidence" value="ECO:0007669"/>
    <property type="project" value="InterPro"/>
</dbReference>
<keyword evidence="13" id="KW-0969">Cilium</keyword>
<keyword evidence="5 10" id="KW-0812">Transmembrane</keyword>
<dbReference type="GO" id="GO:0003774">
    <property type="term" value="F:cytoskeletal motor activity"/>
    <property type="evidence" value="ECO:0007669"/>
    <property type="project" value="InterPro"/>
</dbReference>
<keyword evidence="13" id="KW-0966">Cell projection</keyword>
<evidence type="ECO:0000256" key="3">
    <source>
        <dbReference type="ARBA" id="ARBA00007971"/>
    </source>
</evidence>
<name>A0A1F7WYK7_9BACT</name>
<dbReference type="Pfam" id="PF08345">
    <property type="entry name" value="YscJ_FliF_C"/>
    <property type="match status" value="1"/>
</dbReference>
<sequence>MNYLKMLFEQFKNLATWQKAAIISVTVFGFAGVLLFAFFFSGGDYIVLYRNLDLESASNIKEKIEEGNYKYKLSDNGTTIMVSSAEKEIILLKLAKDNVLPDRSKGYEDIFGKSSNAFSNSRKIEDLNILRGLQAEIETTIKRSSKIISSARLHIFYAPERTFKEDQKQDKATVFIVLKTGKKIENDQITGIRNLVANATGIEEDNVSIIDQNFVDVSKRLRSNKNTDNFAADQYTLQKKYVEEKELKLQEMLDRILGGGRSVVTVHAELNFDKREVFDESLIPPIKGEEGGVVVSEELNEETFKGKGKKPVGVPGTQSNIPTYPESKNEQDEYASKSTKKNYDLSKKQEKIIYAVGDVKRLNVSVVVDDVLTDPQRVKIENAVISAAGIVKQRGDTVVVEKYPFNREDMKVQESRAQQDKLQDMFFQLLLVIIPTGGIFFILWFVWKNKELIITHFKPIEIKKDSAPEDILPMEARERVQKVDLIKDFISKSPKDASTLLQIWLNSE</sequence>
<dbReference type="PANTHER" id="PTHR30046:SF0">
    <property type="entry name" value="FLAGELLAR M-RING PROTEIN"/>
    <property type="match status" value="1"/>
</dbReference>
<proteinExistence type="inferred from homology"/>
<evidence type="ECO:0000256" key="6">
    <source>
        <dbReference type="ARBA" id="ARBA00022989"/>
    </source>
</evidence>
<keyword evidence="8" id="KW-0975">Bacterial flagellum</keyword>
<evidence type="ECO:0000256" key="4">
    <source>
        <dbReference type="ARBA" id="ARBA00022475"/>
    </source>
</evidence>
<comment type="similarity">
    <text evidence="3">Belongs to the FliF family.</text>
</comment>
<feature type="transmembrane region" description="Helical" evidence="10">
    <location>
        <begin position="425"/>
        <end position="447"/>
    </location>
</feature>
<evidence type="ECO:0000256" key="7">
    <source>
        <dbReference type="ARBA" id="ARBA00023136"/>
    </source>
</evidence>
<dbReference type="PANTHER" id="PTHR30046">
    <property type="entry name" value="FLAGELLAR M-RING PROTEIN"/>
    <property type="match status" value="1"/>
</dbReference>
<feature type="compositionally biased region" description="Basic and acidic residues" evidence="9">
    <location>
        <begin position="327"/>
        <end position="340"/>
    </location>
</feature>
<dbReference type="GO" id="GO:0005886">
    <property type="term" value="C:plasma membrane"/>
    <property type="evidence" value="ECO:0007669"/>
    <property type="project" value="UniProtKB-SubCell"/>
</dbReference>
<evidence type="ECO:0000256" key="1">
    <source>
        <dbReference type="ARBA" id="ARBA00004117"/>
    </source>
</evidence>
<feature type="transmembrane region" description="Helical" evidence="10">
    <location>
        <begin position="20"/>
        <end position="40"/>
    </location>
</feature>
<gene>
    <name evidence="13" type="ORF">A2008_11800</name>
</gene>
<dbReference type="Proteomes" id="UP000178735">
    <property type="component" value="Unassembled WGS sequence"/>
</dbReference>
<feature type="domain" description="Flagellar M-ring C-terminal" evidence="12">
    <location>
        <begin position="253"/>
        <end position="405"/>
    </location>
</feature>
<organism evidence="13 14">
    <name type="scientific">Candidatus Wallbacteria bacterium GWC2_49_35</name>
    <dbReference type="NCBI Taxonomy" id="1817813"/>
    <lineage>
        <taxon>Bacteria</taxon>
        <taxon>Candidatus Walliibacteriota</taxon>
    </lineage>
</organism>
<dbReference type="AlphaFoldDB" id="A0A1F7WYK7"/>
<dbReference type="InterPro" id="IPR006182">
    <property type="entry name" value="FliF_N_dom"/>
</dbReference>
<reference evidence="13 14" key="1">
    <citation type="journal article" date="2016" name="Nat. Commun.">
        <title>Thousands of microbial genomes shed light on interconnected biogeochemical processes in an aquifer system.</title>
        <authorList>
            <person name="Anantharaman K."/>
            <person name="Brown C.T."/>
            <person name="Hug L.A."/>
            <person name="Sharon I."/>
            <person name="Castelle C.J."/>
            <person name="Probst A.J."/>
            <person name="Thomas B.C."/>
            <person name="Singh A."/>
            <person name="Wilkins M.J."/>
            <person name="Karaoz U."/>
            <person name="Brodie E.L."/>
            <person name="Williams K.H."/>
            <person name="Hubbard S.S."/>
            <person name="Banfield J.F."/>
        </authorList>
    </citation>
    <scope>NUCLEOTIDE SEQUENCE [LARGE SCALE GENOMIC DNA]</scope>
</reference>
<dbReference type="InterPro" id="IPR045851">
    <property type="entry name" value="AMP-bd_C_sf"/>
</dbReference>
<accession>A0A1F7WYK7</accession>
<protein>
    <submittedName>
        <fullName evidence="13">Flagellar M-ring protein FliF</fullName>
    </submittedName>
</protein>
<evidence type="ECO:0000256" key="8">
    <source>
        <dbReference type="ARBA" id="ARBA00023143"/>
    </source>
</evidence>
<evidence type="ECO:0000256" key="5">
    <source>
        <dbReference type="ARBA" id="ARBA00022692"/>
    </source>
</evidence>
<evidence type="ECO:0000256" key="9">
    <source>
        <dbReference type="SAM" id="MobiDB-lite"/>
    </source>
</evidence>
<dbReference type="EMBL" id="MGFH01000035">
    <property type="protein sequence ID" value="OGM07891.1"/>
    <property type="molecule type" value="Genomic_DNA"/>
</dbReference>
<evidence type="ECO:0000313" key="14">
    <source>
        <dbReference type="Proteomes" id="UP000178735"/>
    </source>
</evidence>
<dbReference type="NCBIfam" id="TIGR00206">
    <property type="entry name" value="fliF"/>
    <property type="match status" value="1"/>
</dbReference>
<comment type="caution">
    <text evidence="13">The sequence shown here is derived from an EMBL/GenBank/DDBJ whole genome shotgun (WGS) entry which is preliminary data.</text>
</comment>
<evidence type="ECO:0000256" key="2">
    <source>
        <dbReference type="ARBA" id="ARBA00004651"/>
    </source>
</evidence>
<keyword evidence="6 10" id="KW-1133">Transmembrane helix</keyword>
<dbReference type="STRING" id="1817813.A2008_11800"/>
<feature type="domain" description="Flagellar M-ring N-terminal" evidence="11">
    <location>
        <begin position="44"/>
        <end position="214"/>
    </location>
</feature>
<dbReference type="InterPro" id="IPR000067">
    <property type="entry name" value="FlgMring_FliF"/>
</dbReference>
<dbReference type="InterPro" id="IPR043427">
    <property type="entry name" value="YscJ/FliF"/>
</dbReference>
<evidence type="ECO:0000259" key="12">
    <source>
        <dbReference type="Pfam" id="PF08345"/>
    </source>
</evidence>
<evidence type="ECO:0000259" key="11">
    <source>
        <dbReference type="Pfam" id="PF01514"/>
    </source>
</evidence>
<keyword evidence="13" id="KW-0282">Flagellum</keyword>
<keyword evidence="4" id="KW-1003">Cell membrane</keyword>
<dbReference type="InterPro" id="IPR013556">
    <property type="entry name" value="Flag_M-ring_C"/>
</dbReference>